<dbReference type="Pfam" id="PF00891">
    <property type="entry name" value="Methyltransf_2"/>
    <property type="match status" value="1"/>
</dbReference>
<dbReference type="InterPro" id="IPR036390">
    <property type="entry name" value="WH_DNA-bd_sf"/>
</dbReference>
<dbReference type="Gene3D" id="1.10.10.10">
    <property type="entry name" value="Winged helix-like DNA-binding domain superfamily/Winged helix DNA-binding domain"/>
    <property type="match status" value="1"/>
</dbReference>
<dbReference type="Gene3D" id="3.40.50.150">
    <property type="entry name" value="Vaccinia Virus protein VP39"/>
    <property type="match status" value="1"/>
</dbReference>
<keyword evidence="3" id="KW-0949">S-adenosyl-L-methionine</keyword>
<dbReference type="InterPro" id="IPR012967">
    <property type="entry name" value="COMT_dimerisation"/>
</dbReference>
<dbReference type="InterPro" id="IPR029063">
    <property type="entry name" value="SAM-dependent_MTases_sf"/>
</dbReference>
<dbReference type="Pfam" id="PF08100">
    <property type="entry name" value="Dimerisation"/>
    <property type="match status" value="1"/>
</dbReference>
<gene>
    <name evidence="7" type="ORF">Slin15195_G130910</name>
</gene>
<dbReference type="PIRSF" id="PIRSF005739">
    <property type="entry name" value="O-mtase"/>
    <property type="match status" value="1"/>
</dbReference>
<dbReference type="GO" id="GO:0046983">
    <property type="term" value="F:protein dimerization activity"/>
    <property type="evidence" value="ECO:0007669"/>
    <property type="project" value="InterPro"/>
</dbReference>
<dbReference type="PANTHER" id="PTHR43712:SF1">
    <property type="entry name" value="HYPOTHETICAL O-METHYLTRANSFERASE (EUROFUNG)-RELATED"/>
    <property type="match status" value="1"/>
</dbReference>
<evidence type="ECO:0000256" key="4">
    <source>
        <dbReference type="PIRSR" id="PIRSR005739-1"/>
    </source>
</evidence>
<keyword evidence="2" id="KW-0808">Transferase</keyword>
<dbReference type="GO" id="GO:0008171">
    <property type="term" value="F:O-methyltransferase activity"/>
    <property type="evidence" value="ECO:0007669"/>
    <property type="project" value="InterPro"/>
</dbReference>
<sequence>MRLQTPFDIHIRFRQQYLVQSACIRIGIDLGIFRTLLESNGSMNTKSLAKRLGAAPDLLRRIMRELAAAHAVDQTGKEDWGEFIANSKTRFYVDPEWEKAICALFNAPTLQDLPGYLVGTKYQTPTSTASPIQKALATKDTFFAHIAKEDKMSDKIALIQKVMSAGSSREWTKAFPIDQELHDWDSHPDPDKVLFVDLGGGMFNGQQCERFKKSFPYLQGRVVLQDQQSVLQKLSPIEGVEFIPQNFFEPQHIQRAKFYYLREVLHDWSDDKCIEILQNLVGAMDTQHSRILIDDQVLPDIGCTWQDAGADISMMMIGGAERSIDEWKELVQRAGLEILRVHSYCKRPSRSVLVVGRT</sequence>
<dbReference type="PROSITE" id="PS51683">
    <property type="entry name" value="SAM_OMT_II"/>
    <property type="match status" value="1"/>
</dbReference>
<reference evidence="7" key="1">
    <citation type="submission" date="2022-06" db="EMBL/GenBank/DDBJ databases">
        <title>Complete genome sequences of two strains of the flax pathogen Septoria linicola.</title>
        <authorList>
            <person name="Lapalu N."/>
            <person name="Simon A."/>
            <person name="Demenou B."/>
            <person name="Paumier D."/>
            <person name="Guillot M.-P."/>
            <person name="Gout L."/>
            <person name="Valade R."/>
        </authorList>
    </citation>
    <scope>NUCLEOTIDE SEQUENCE</scope>
    <source>
        <strain evidence="7">SE15195</strain>
    </source>
</reference>
<feature type="domain" description="O-methyltransferase C-terminal" evidence="5">
    <location>
        <begin position="195"/>
        <end position="336"/>
    </location>
</feature>
<protein>
    <submittedName>
        <fullName evidence="7">O-methyltransferase domain, S-adenosyl-L-methionine-dependent methyltransferase</fullName>
    </submittedName>
</protein>
<name>A0A9Q9B9I6_9PEZI</name>
<evidence type="ECO:0000256" key="1">
    <source>
        <dbReference type="ARBA" id="ARBA00022603"/>
    </source>
</evidence>
<dbReference type="GO" id="GO:0032259">
    <property type="term" value="P:methylation"/>
    <property type="evidence" value="ECO:0007669"/>
    <property type="project" value="UniProtKB-KW"/>
</dbReference>
<dbReference type="PANTHER" id="PTHR43712">
    <property type="entry name" value="PUTATIVE (AFU_ORTHOLOGUE AFUA_4G14580)-RELATED"/>
    <property type="match status" value="1"/>
</dbReference>
<evidence type="ECO:0000256" key="2">
    <source>
        <dbReference type="ARBA" id="ARBA00022679"/>
    </source>
</evidence>
<keyword evidence="1" id="KW-0489">Methyltransferase</keyword>
<dbReference type="InterPro" id="IPR016461">
    <property type="entry name" value="COMT-like"/>
</dbReference>
<dbReference type="SUPFAM" id="SSF53335">
    <property type="entry name" value="S-adenosyl-L-methionine-dependent methyltransferases"/>
    <property type="match status" value="1"/>
</dbReference>
<dbReference type="Proteomes" id="UP001056384">
    <property type="component" value="Chromosome 16"/>
</dbReference>
<keyword evidence="8" id="KW-1185">Reference proteome</keyword>
<dbReference type="InterPro" id="IPR036388">
    <property type="entry name" value="WH-like_DNA-bd_sf"/>
</dbReference>
<dbReference type="EMBL" id="CP099433">
    <property type="protein sequence ID" value="USW59772.1"/>
    <property type="molecule type" value="Genomic_DNA"/>
</dbReference>
<feature type="domain" description="O-methyltransferase dimerisation" evidence="6">
    <location>
        <begin position="18"/>
        <end position="76"/>
    </location>
</feature>
<dbReference type="SUPFAM" id="SSF46785">
    <property type="entry name" value="Winged helix' DNA-binding domain"/>
    <property type="match status" value="1"/>
</dbReference>
<evidence type="ECO:0000259" key="6">
    <source>
        <dbReference type="Pfam" id="PF08100"/>
    </source>
</evidence>
<feature type="active site" description="Proton acceptor" evidence="4">
    <location>
        <position position="266"/>
    </location>
</feature>
<proteinExistence type="predicted"/>
<evidence type="ECO:0000256" key="3">
    <source>
        <dbReference type="ARBA" id="ARBA00022691"/>
    </source>
</evidence>
<dbReference type="AlphaFoldDB" id="A0A9Q9B9I6"/>
<accession>A0A9Q9B9I6</accession>
<evidence type="ECO:0000313" key="7">
    <source>
        <dbReference type="EMBL" id="USW59772.1"/>
    </source>
</evidence>
<organism evidence="7 8">
    <name type="scientific">Septoria linicola</name>
    <dbReference type="NCBI Taxonomy" id="215465"/>
    <lineage>
        <taxon>Eukaryota</taxon>
        <taxon>Fungi</taxon>
        <taxon>Dikarya</taxon>
        <taxon>Ascomycota</taxon>
        <taxon>Pezizomycotina</taxon>
        <taxon>Dothideomycetes</taxon>
        <taxon>Dothideomycetidae</taxon>
        <taxon>Mycosphaerellales</taxon>
        <taxon>Mycosphaerellaceae</taxon>
        <taxon>Septoria</taxon>
    </lineage>
</organism>
<evidence type="ECO:0000313" key="8">
    <source>
        <dbReference type="Proteomes" id="UP001056384"/>
    </source>
</evidence>
<evidence type="ECO:0000259" key="5">
    <source>
        <dbReference type="Pfam" id="PF00891"/>
    </source>
</evidence>
<dbReference type="InterPro" id="IPR001077">
    <property type="entry name" value="COMT_C"/>
</dbReference>